<dbReference type="Proteomes" id="UP000032568">
    <property type="component" value="Chromosome pTact"/>
</dbReference>
<dbReference type="KEGG" id="tact:SG35_031825"/>
<dbReference type="Gene3D" id="2.180.10.10">
    <property type="entry name" value="RHS repeat-associated core"/>
    <property type="match status" value="1"/>
</dbReference>
<reference evidence="3 4" key="2">
    <citation type="journal article" date="2022" name="Mar. Drugs">
        <title>Bioassay-Guided Fractionation Leads to the Detection of Cholic Acid Generated by the Rare Thalassomonas sp.</title>
        <authorList>
            <person name="Pheiffer F."/>
            <person name="Schneider Y.K."/>
            <person name="Hansen E.H."/>
            <person name="Andersen J.H."/>
            <person name="Isaksson J."/>
            <person name="Busche T."/>
            <person name="R C."/>
            <person name="Kalinowski J."/>
            <person name="Zyl L.V."/>
            <person name="Trindade M."/>
        </authorList>
    </citation>
    <scope>NUCLEOTIDE SEQUENCE [LARGE SCALE GENOMIC DNA]</scope>
    <source>
        <strain evidence="3 4">A5K-106</strain>
    </source>
</reference>
<dbReference type="InterPro" id="IPR031325">
    <property type="entry name" value="RHS_repeat"/>
</dbReference>
<proteinExistence type="predicted"/>
<evidence type="ECO:0000313" key="3">
    <source>
        <dbReference type="EMBL" id="WDE02341.1"/>
    </source>
</evidence>
<evidence type="ECO:0000256" key="1">
    <source>
        <dbReference type="SAM" id="MobiDB-lite"/>
    </source>
</evidence>
<gene>
    <name evidence="3" type="ORF">SG35_031825</name>
</gene>
<feature type="signal peptide" evidence="2">
    <location>
        <begin position="1"/>
        <end position="34"/>
    </location>
</feature>
<reference evidence="3 4" key="1">
    <citation type="journal article" date="2015" name="Genome Announc.">
        <title>Draft Genome Sequences of Marine Isolates of Thalassomonas viridans and Thalassomonas actiniarum.</title>
        <authorList>
            <person name="Olonade I."/>
            <person name="van Zyl L.J."/>
            <person name="Trindade M."/>
        </authorList>
    </citation>
    <scope>NUCLEOTIDE SEQUENCE [LARGE SCALE GENOMIC DNA]</scope>
    <source>
        <strain evidence="3 4">A5K-106</strain>
    </source>
</reference>
<dbReference type="RefSeq" id="WP_044831174.1">
    <property type="nucleotide sequence ID" value="NZ_CP059736.1"/>
</dbReference>
<name>A0AAF0C6J5_9GAMM</name>
<evidence type="ECO:0000313" key="4">
    <source>
        <dbReference type="Proteomes" id="UP000032568"/>
    </source>
</evidence>
<sequence length="112" mass="12093">MLKKNPFRQWLSQATATLAITLSLTLSSPLWATAADNSQAPSAAKQSPVSDSQLTSSKAAAISEPLAALTQNNATYSYDELGRLSRISVNGKLVTEYQYDAAGNRTQKQHHQ</sequence>
<keyword evidence="2" id="KW-0732">Signal</keyword>
<feature type="region of interest" description="Disordered" evidence="1">
    <location>
        <begin position="36"/>
        <end position="56"/>
    </location>
</feature>
<dbReference type="Pfam" id="PF05593">
    <property type="entry name" value="RHS_repeat"/>
    <property type="match status" value="1"/>
</dbReference>
<organism evidence="3 4">
    <name type="scientific">Thalassomonas actiniarum</name>
    <dbReference type="NCBI Taxonomy" id="485447"/>
    <lineage>
        <taxon>Bacteria</taxon>
        <taxon>Pseudomonadati</taxon>
        <taxon>Pseudomonadota</taxon>
        <taxon>Gammaproteobacteria</taxon>
        <taxon>Alteromonadales</taxon>
        <taxon>Colwelliaceae</taxon>
        <taxon>Thalassomonas</taxon>
    </lineage>
</organism>
<feature type="chain" id="PRO_5042182478" evidence="2">
    <location>
        <begin position="35"/>
        <end position="112"/>
    </location>
</feature>
<dbReference type="AlphaFoldDB" id="A0AAF0C6J5"/>
<dbReference type="EMBL" id="CP059736">
    <property type="protein sequence ID" value="WDE02341.1"/>
    <property type="molecule type" value="Genomic_DNA"/>
</dbReference>
<evidence type="ECO:0000256" key="2">
    <source>
        <dbReference type="SAM" id="SignalP"/>
    </source>
</evidence>
<accession>A0AAF0C6J5</accession>
<protein>
    <submittedName>
        <fullName evidence="3">RHS repeat protein</fullName>
    </submittedName>
</protein>
<keyword evidence="4" id="KW-1185">Reference proteome</keyword>